<comment type="caution">
    <text evidence="13">The sequence shown here is derived from an EMBL/GenBank/DDBJ whole genome shotgun (WGS) entry which is preliminary data.</text>
</comment>
<dbReference type="PANTHER" id="PTHR45436:SF5">
    <property type="entry name" value="SENSOR HISTIDINE KINASE TRCS"/>
    <property type="match status" value="1"/>
</dbReference>
<dbReference type="InterPro" id="IPR003660">
    <property type="entry name" value="HAMP_dom"/>
</dbReference>
<evidence type="ECO:0000256" key="1">
    <source>
        <dbReference type="ARBA" id="ARBA00000085"/>
    </source>
</evidence>
<keyword evidence="10" id="KW-0472">Membrane</keyword>
<dbReference type="SMART" id="SM00387">
    <property type="entry name" value="HATPase_c"/>
    <property type="match status" value="1"/>
</dbReference>
<dbReference type="EMBL" id="JAEKFT010000024">
    <property type="protein sequence ID" value="MBT0963075.1"/>
    <property type="molecule type" value="Genomic_DNA"/>
</dbReference>
<dbReference type="GO" id="GO:0016020">
    <property type="term" value="C:membrane"/>
    <property type="evidence" value="ECO:0007669"/>
    <property type="project" value="UniProtKB-SubCell"/>
</dbReference>
<dbReference type="Gene3D" id="6.10.340.10">
    <property type="match status" value="1"/>
</dbReference>
<dbReference type="PANTHER" id="PTHR45436">
    <property type="entry name" value="SENSOR HISTIDINE KINASE YKOH"/>
    <property type="match status" value="1"/>
</dbReference>
<comment type="subcellular location">
    <subcellularLocation>
        <location evidence="2">Membrane</location>
    </subcellularLocation>
</comment>
<dbReference type="PROSITE" id="PS50885">
    <property type="entry name" value="HAMP"/>
    <property type="match status" value="1"/>
</dbReference>
<protein>
    <recommendedName>
        <fullName evidence="3">histidine kinase</fullName>
        <ecNumber evidence="3">2.7.13.3</ecNumber>
    </recommendedName>
</protein>
<evidence type="ECO:0000256" key="8">
    <source>
        <dbReference type="ARBA" id="ARBA00022989"/>
    </source>
</evidence>
<evidence type="ECO:0000256" key="3">
    <source>
        <dbReference type="ARBA" id="ARBA00012438"/>
    </source>
</evidence>
<accession>A0A944DA94</accession>
<dbReference type="InterPro" id="IPR003661">
    <property type="entry name" value="HisK_dim/P_dom"/>
</dbReference>
<evidence type="ECO:0000256" key="6">
    <source>
        <dbReference type="ARBA" id="ARBA00022692"/>
    </source>
</evidence>
<dbReference type="Pfam" id="PF02518">
    <property type="entry name" value="HATPase_c"/>
    <property type="match status" value="1"/>
</dbReference>
<keyword evidence="7" id="KW-0418">Kinase</keyword>
<dbReference type="CDD" id="cd00075">
    <property type="entry name" value="HATPase"/>
    <property type="match status" value="1"/>
</dbReference>
<dbReference type="Pfam" id="PF00512">
    <property type="entry name" value="HisKA"/>
    <property type="match status" value="1"/>
</dbReference>
<evidence type="ECO:0000259" key="11">
    <source>
        <dbReference type="PROSITE" id="PS50109"/>
    </source>
</evidence>
<gene>
    <name evidence="13" type="ORF">I8J34_17980</name>
</gene>
<dbReference type="InterPro" id="IPR005467">
    <property type="entry name" value="His_kinase_dom"/>
</dbReference>
<dbReference type="InterPro" id="IPR003594">
    <property type="entry name" value="HATPase_dom"/>
</dbReference>
<dbReference type="GO" id="GO:0000155">
    <property type="term" value="F:phosphorelay sensor kinase activity"/>
    <property type="evidence" value="ECO:0007669"/>
    <property type="project" value="InterPro"/>
</dbReference>
<keyword evidence="5" id="KW-0808">Transferase</keyword>
<evidence type="ECO:0000259" key="12">
    <source>
        <dbReference type="PROSITE" id="PS50885"/>
    </source>
</evidence>
<dbReference type="Gene3D" id="1.10.287.130">
    <property type="match status" value="1"/>
</dbReference>
<evidence type="ECO:0000313" key="13">
    <source>
        <dbReference type="EMBL" id="MBT0963075.1"/>
    </source>
</evidence>
<evidence type="ECO:0000256" key="10">
    <source>
        <dbReference type="SAM" id="Phobius"/>
    </source>
</evidence>
<feature type="domain" description="Histidine kinase" evidence="11">
    <location>
        <begin position="333"/>
        <end position="548"/>
    </location>
</feature>
<dbReference type="CDD" id="cd00082">
    <property type="entry name" value="HisKA"/>
    <property type="match status" value="1"/>
</dbReference>
<dbReference type="SMART" id="SM00388">
    <property type="entry name" value="HisKA"/>
    <property type="match status" value="1"/>
</dbReference>
<keyword evidence="8 10" id="KW-1133">Transmembrane helix</keyword>
<dbReference type="RefSeq" id="WP_214363013.1">
    <property type="nucleotide sequence ID" value="NZ_JAEKFT010000024.1"/>
</dbReference>
<dbReference type="Gene3D" id="3.30.565.10">
    <property type="entry name" value="Histidine kinase-like ATPase, C-terminal domain"/>
    <property type="match status" value="1"/>
</dbReference>
<feature type="domain" description="HAMP" evidence="12">
    <location>
        <begin position="270"/>
        <end position="325"/>
    </location>
</feature>
<dbReference type="EC" id="2.7.13.3" evidence="3"/>
<evidence type="ECO:0000256" key="9">
    <source>
        <dbReference type="ARBA" id="ARBA00023012"/>
    </source>
</evidence>
<dbReference type="SUPFAM" id="SSF47384">
    <property type="entry name" value="Homodimeric domain of signal transducing histidine kinase"/>
    <property type="match status" value="1"/>
</dbReference>
<evidence type="ECO:0000256" key="5">
    <source>
        <dbReference type="ARBA" id="ARBA00022679"/>
    </source>
</evidence>
<evidence type="ECO:0000256" key="7">
    <source>
        <dbReference type="ARBA" id="ARBA00022777"/>
    </source>
</evidence>
<dbReference type="PROSITE" id="PS50109">
    <property type="entry name" value="HIS_KIN"/>
    <property type="match status" value="1"/>
</dbReference>
<dbReference type="SUPFAM" id="SSF55874">
    <property type="entry name" value="ATPase domain of HSP90 chaperone/DNA topoisomerase II/histidine kinase"/>
    <property type="match status" value="1"/>
</dbReference>
<proteinExistence type="predicted"/>
<comment type="catalytic activity">
    <reaction evidence="1">
        <text>ATP + protein L-histidine = ADP + protein N-phospho-L-histidine.</text>
        <dbReference type="EC" id="2.7.13.3"/>
    </reaction>
</comment>
<feature type="transmembrane region" description="Helical" evidence="10">
    <location>
        <begin position="250"/>
        <end position="270"/>
    </location>
</feature>
<keyword evidence="6 10" id="KW-0812">Transmembrane</keyword>
<name>A0A944DA94_DENI1</name>
<organism evidence="13 14">
    <name type="scientific">Denitromonas iodatirespirans</name>
    <dbReference type="NCBI Taxonomy" id="2795389"/>
    <lineage>
        <taxon>Bacteria</taxon>
        <taxon>Pseudomonadati</taxon>
        <taxon>Pseudomonadota</taxon>
        <taxon>Betaproteobacteria</taxon>
        <taxon>Rhodocyclales</taxon>
        <taxon>Zoogloeaceae</taxon>
        <taxon>Denitromonas</taxon>
    </lineage>
</organism>
<dbReference type="InterPro" id="IPR036890">
    <property type="entry name" value="HATPase_C_sf"/>
</dbReference>
<dbReference type="AlphaFoldDB" id="A0A944DA94"/>
<dbReference type="InterPro" id="IPR036097">
    <property type="entry name" value="HisK_dim/P_sf"/>
</dbReference>
<evidence type="ECO:0000313" key="14">
    <source>
        <dbReference type="Proteomes" id="UP000694660"/>
    </source>
</evidence>
<dbReference type="Proteomes" id="UP000694660">
    <property type="component" value="Unassembled WGS sequence"/>
</dbReference>
<dbReference type="InterPro" id="IPR050428">
    <property type="entry name" value="TCS_sensor_his_kinase"/>
</dbReference>
<reference evidence="14" key="1">
    <citation type="journal article" date="2022" name="ISME J.">
        <title>Genetic and phylogenetic analysis of dissimilatory iodate-reducing bacteria identifies potential niches across the world's oceans.</title>
        <authorList>
            <person name="Reyes-Umana V."/>
            <person name="Henning Z."/>
            <person name="Lee K."/>
            <person name="Barnum T.P."/>
            <person name="Coates J.D."/>
        </authorList>
    </citation>
    <scope>NUCLEOTIDE SEQUENCE [LARGE SCALE GENOMIC DNA]</scope>
    <source>
        <strain evidence="14">IR12</strain>
    </source>
</reference>
<keyword evidence="4" id="KW-0597">Phosphoprotein</keyword>
<keyword evidence="14" id="KW-1185">Reference proteome</keyword>
<evidence type="ECO:0000256" key="4">
    <source>
        <dbReference type="ARBA" id="ARBA00022553"/>
    </source>
</evidence>
<evidence type="ECO:0000256" key="2">
    <source>
        <dbReference type="ARBA" id="ARBA00004370"/>
    </source>
</evidence>
<keyword evidence="9" id="KW-0902">Two-component regulatory system</keyword>
<sequence>MTPFRIGLRSKLALVAVVLLALPWVGYQYVQEMERFLLDGQRQGLIATARAVATALHERPQLFGRMPGSSAVSLSDSLAPGEEVLELAIASMPQQPADSLPAPPPAPTVDGAAEVGAILRGLERSTARIWVVDRDLEVIAHSGSLVPPKHDRNGAGPLMRLWRALLGQVGQPQEDVVAQLTDASPPSGQAISGTLFGATTSWLRPVGNSEVLVVAAAHPVWVADKVQGAVVVEESTLAIQSVRDAAVERLALLTFAGLAIAALVVLGFASRLSWRIRRLRDEAESAIDARGRITGLTAASTAGDEVGDLSRSFSTLLARLAQHHHYLESMASRLSHELRTPVAVVRSSLENLQLEALPPPANTYLERADAGLRRLTRILARMSEATRMEQALGTTDPEHFDLRAVVAECVQGYRLAHPEQAFDTELPDGPVWVRGAPDLAAQMLDKLVDNACDFAERGSAIRIRLTVAGQHAELSVVNRGPTLPAALEGKLFESLVSGRRSEHPDEPHLGLGLYVARLIAGFHGGTLGAHNLPAGEGVCFAATLPLGRAGHDPGEIRQQI</sequence>